<dbReference type="Pfam" id="PF23286">
    <property type="entry name" value="LRR_13"/>
    <property type="match status" value="1"/>
</dbReference>
<sequence length="200" mass="22135">MERCPKLKKLVENTGETVSLKPPALRQIFGGFTGLFKRKSPEPVCLPLPCPRALPSLQELFLDDCNLCQGVIPDDIGYCLPSLIRLFLGGNNFVSLPASIKCLSKLRSINLKRCKRLQQLPDLPSNERLEVQADDCDSLKMLSEPSQQGRFNKLVYFGLTTVNCFGLIGNEGLNNGIFSTLRRLAAQGSLQMVLLCHSVL</sequence>
<proteinExistence type="predicted"/>
<dbReference type="EMBL" id="PDCK01000043">
    <property type="protein sequence ID" value="PRQ34062.1"/>
    <property type="molecule type" value="Genomic_DNA"/>
</dbReference>
<dbReference type="AlphaFoldDB" id="A0A2P6QIP8"/>
<evidence type="ECO:0000313" key="4">
    <source>
        <dbReference type="Proteomes" id="UP000238479"/>
    </source>
</evidence>
<dbReference type="Proteomes" id="UP000238479">
    <property type="component" value="Chromosome 5"/>
</dbReference>
<dbReference type="InterPro" id="IPR058546">
    <property type="entry name" value="RPS4B/Roq1-like_LRR"/>
</dbReference>
<protein>
    <submittedName>
        <fullName evidence="3">Putative leucine-rich repeat domain, L domain-containing protein</fullName>
    </submittedName>
</protein>
<keyword evidence="4" id="KW-1185">Reference proteome</keyword>
<organism evidence="3 4">
    <name type="scientific">Rosa chinensis</name>
    <name type="common">China rose</name>
    <dbReference type="NCBI Taxonomy" id="74649"/>
    <lineage>
        <taxon>Eukaryota</taxon>
        <taxon>Viridiplantae</taxon>
        <taxon>Streptophyta</taxon>
        <taxon>Embryophyta</taxon>
        <taxon>Tracheophyta</taxon>
        <taxon>Spermatophyta</taxon>
        <taxon>Magnoliopsida</taxon>
        <taxon>eudicotyledons</taxon>
        <taxon>Gunneridae</taxon>
        <taxon>Pentapetalae</taxon>
        <taxon>rosids</taxon>
        <taxon>fabids</taxon>
        <taxon>Rosales</taxon>
        <taxon>Rosaceae</taxon>
        <taxon>Rosoideae</taxon>
        <taxon>Rosoideae incertae sedis</taxon>
        <taxon>Rosa</taxon>
    </lineage>
</organism>
<dbReference type="Gramene" id="PRQ34062">
    <property type="protein sequence ID" value="PRQ34062"/>
    <property type="gene ID" value="RchiOBHm_Chr5g0064661"/>
</dbReference>
<dbReference type="SUPFAM" id="SSF52058">
    <property type="entry name" value="L domain-like"/>
    <property type="match status" value="1"/>
</dbReference>
<dbReference type="Gene3D" id="3.80.10.10">
    <property type="entry name" value="Ribonuclease Inhibitor"/>
    <property type="match status" value="1"/>
</dbReference>
<gene>
    <name evidence="3" type="ORF">RchiOBHm_Chr5g0064661</name>
</gene>
<evidence type="ECO:0000313" key="3">
    <source>
        <dbReference type="EMBL" id="PRQ34062.1"/>
    </source>
</evidence>
<keyword evidence="1" id="KW-0611">Plant defense</keyword>
<dbReference type="InterPro" id="IPR032675">
    <property type="entry name" value="LRR_dom_sf"/>
</dbReference>
<feature type="domain" description="Disease resistance protein RPS4B/Roq1-like leucine-rich repeats" evidence="2">
    <location>
        <begin position="55"/>
        <end position="144"/>
    </location>
</feature>
<reference evidence="3 4" key="1">
    <citation type="journal article" date="2018" name="Nat. Genet.">
        <title>The Rosa genome provides new insights in the design of modern roses.</title>
        <authorList>
            <person name="Bendahmane M."/>
        </authorList>
    </citation>
    <scope>NUCLEOTIDE SEQUENCE [LARGE SCALE GENOMIC DNA]</scope>
    <source>
        <strain evidence="4">cv. Old Blush</strain>
    </source>
</reference>
<name>A0A2P6QIP8_ROSCH</name>
<accession>A0A2P6QIP8</accession>
<evidence type="ECO:0000256" key="1">
    <source>
        <dbReference type="ARBA" id="ARBA00022821"/>
    </source>
</evidence>
<comment type="caution">
    <text evidence="3">The sequence shown here is derived from an EMBL/GenBank/DDBJ whole genome shotgun (WGS) entry which is preliminary data.</text>
</comment>
<evidence type="ECO:0000259" key="2">
    <source>
        <dbReference type="Pfam" id="PF23286"/>
    </source>
</evidence>